<dbReference type="EMBL" id="JADIMV010000061">
    <property type="protein sequence ID" value="MBO8439742.1"/>
    <property type="molecule type" value="Genomic_DNA"/>
</dbReference>
<dbReference type="PANTHER" id="PTHR33446:SF2">
    <property type="entry name" value="PROTEIN TONB"/>
    <property type="match status" value="1"/>
</dbReference>
<dbReference type="PRINTS" id="PR01374">
    <property type="entry name" value="TONBPROTEIN"/>
</dbReference>
<evidence type="ECO:0000259" key="11">
    <source>
        <dbReference type="PROSITE" id="PS52015"/>
    </source>
</evidence>
<comment type="similarity">
    <text evidence="2">Belongs to the TonB family.</text>
</comment>
<evidence type="ECO:0000256" key="2">
    <source>
        <dbReference type="ARBA" id="ARBA00006555"/>
    </source>
</evidence>
<evidence type="ECO:0000256" key="8">
    <source>
        <dbReference type="ARBA" id="ARBA00022989"/>
    </source>
</evidence>
<dbReference type="InterPro" id="IPR037682">
    <property type="entry name" value="TonB_C"/>
</dbReference>
<evidence type="ECO:0000256" key="3">
    <source>
        <dbReference type="ARBA" id="ARBA00022448"/>
    </source>
</evidence>
<keyword evidence="9 10" id="KW-0472">Membrane</keyword>
<dbReference type="InterPro" id="IPR003538">
    <property type="entry name" value="TonB"/>
</dbReference>
<dbReference type="Pfam" id="PF03544">
    <property type="entry name" value="TonB_C"/>
    <property type="match status" value="1"/>
</dbReference>
<keyword evidence="7" id="KW-0653">Protein transport</keyword>
<evidence type="ECO:0000256" key="4">
    <source>
        <dbReference type="ARBA" id="ARBA00022475"/>
    </source>
</evidence>
<dbReference type="AlphaFoldDB" id="A0A940IEL9"/>
<evidence type="ECO:0000256" key="10">
    <source>
        <dbReference type="SAM" id="Phobius"/>
    </source>
</evidence>
<dbReference type="Proteomes" id="UP000712007">
    <property type="component" value="Unassembled WGS sequence"/>
</dbReference>
<keyword evidence="6 10" id="KW-0812">Transmembrane</keyword>
<dbReference type="PROSITE" id="PS52015">
    <property type="entry name" value="TONB_CTD"/>
    <property type="match status" value="1"/>
</dbReference>
<dbReference type="PANTHER" id="PTHR33446">
    <property type="entry name" value="PROTEIN TONB-RELATED"/>
    <property type="match status" value="1"/>
</dbReference>
<keyword evidence="8 10" id="KW-1133">Transmembrane helix</keyword>
<comment type="subcellular location">
    <subcellularLocation>
        <location evidence="1">Cell inner membrane</location>
        <topology evidence="1">Single-pass membrane protein</topology>
        <orientation evidence="1">Periplasmic side</orientation>
    </subcellularLocation>
</comment>
<keyword evidence="3" id="KW-0813">Transport</keyword>
<gene>
    <name evidence="12" type="ORF">IAC51_03740</name>
</gene>
<dbReference type="InterPro" id="IPR051045">
    <property type="entry name" value="TonB-dependent_transducer"/>
</dbReference>
<proteinExistence type="inferred from homology"/>
<evidence type="ECO:0000256" key="1">
    <source>
        <dbReference type="ARBA" id="ARBA00004383"/>
    </source>
</evidence>
<organism evidence="12 13">
    <name type="scientific">Candidatus Aphodosoma intestinipullorum</name>
    <dbReference type="NCBI Taxonomy" id="2840674"/>
    <lineage>
        <taxon>Bacteria</taxon>
        <taxon>Pseudomonadati</taxon>
        <taxon>Bacteroidota</taxon>
        <taxon>Bacteroidia</taxon>
        <taxon>Bacteroidales</taxon>
        <taxon>Candidatus Aphodosoma</taxon>
    </lineage>
</organism>
<dbReference type="FunFam" id="3.30.1150.10:FF:000002">
    <property type="entry name" value="Energy transducer TonB"/>
    <property type="match status" value="1"/>
</dbReference>
<feature type="domain" description="TonB C-terminal" evidence="11">
    <location>
        <begin position="139"/>
        <end position="229"/>
    </location>
</feature>
<dbReference type="GO" id="GO:0015891">
    <property type="term" value="P:siderophore transport"/>
    <property type="evidence" value="ECO:0007669"/>
    <property type="project" value="InterPro"/>
</dbReference>
<reference evidence="12" key="2">
    <citation type="journal article" date="2021" name="PeerJ">
        <title>Extensive microbial diversity within the chicken gut microbiome revealed by metagenomics and culture.</title>
        <authorList>
            <person name="Gilroy R."/>
            <person name="Ravi A."/>
            <person name="Getino M."/>
            <person name="Pursley I."/>
            <person name="Horton D.L."/>
            <person name="Alikhan N.F."/>
            <person name="Baker D."/>
            <person name="Gharbi K."/>
            <person name="Hall N."/>
            <person name="Watson M."/>
            <person name="Adriaenssens E.M."/>
            <person name="Foster-Nyarko E."/>
            <person name="Jarju S."/>
            <person name="Secka A."/>
            <person name="Antonio M."/>
            <person name="Oren A."/>
            <person name="Chaudhuri R.R."/>
            <person name="La Ragione R."/>
            <person name="Hildebrand F."/>
            <person name="Pallen M.J."/>
        </authorList>
    </citation>
    <scope>NUCLEOTIDE SEQUENCE</scope>
    <source>
        <strain evidence="12">3924</strain>
    </source>
</reference>
<protein>
    <submittedName>
        <fullName evidence="12">Energy transducer TonB</fullName>
    </submittedName>
</protein>
<dbReference type="GO" id="GO:0015031">
    <property type="term" value="P:protein transport"/>
    <property type="evidence" value="ECO:0007669"/>
    <property type="project" value="UniProtKB-KW"/>
</dbReference>
<evidence type="ECO:0000313" key="13">
    <source>
        <dbReference type="Proteomes" id="UP000712007"/>
    </source>
</evidence>
<comment type="caution">
    <text evidence="12">The sequence shown here is derived from an EMBL/GenBank/DDBJ whole genome shotgun (WGS) entry which is preliminary data.</text>
</comment>
<dbReference type="GO" id="GO:0031992">
    <property type="term" value="F:energy transducer activity"/>
    <property type="evidence" value="ECO:0007669"/>
    <property type="project" value="InterPro"/>
</dbReference>
<keyword evidence="4" id="KW-1003">Cell membrane</keyword>
<dbReference type="GO" id="GO:0055085">
    <property type="term" value="P:transmembrane transport"/>
    <property type="evidence" value="ECO:0007669"/>
    <property type="project" value="InterPro"/>
</dbReference>
<evidence type="ECO:0000256" key="5">
    <source>
        <dbReference type="ARBA" id="ARBA00022519"/>
    </source>
</evidence>
<accession>A0A940IEL9</accession>
<dbReference type="Gene3D" id="3.30.1150.10">
    <property type="match status" value="1"/>
</dbReference>
<name>A0A940IEL9_9BACT</name>
<dbReference type="SUPFAM" id="SSF74653">
    <property type="entry name" value="TolA/TonB C-terminal domain"/>
    <property type="match status" value="1"/>
</dbReference>
<dbReference type="GO" id="GO:0030288">
    <property type="term" value="C:outer membrane-bounded periplasmic space"/>
    <property type="evidence" value="ECO:0007669"/>
    <property type="project" value="InterPro"/>
</dbReference>
<dbReference type="InterPro" id="IPR006260">
    <property type="entry name" value="TonB/TolA_C"/>
</dbReference>
<evidence type="ECO:0000313" key="12">
    <source>
        <dbReference type="EMBL" id="MBO8439742.1"/>
    </source>
</evidence>
<dbReference type="NCBIfam" id="TIGR01352">
    <property type="entry name" value="tonB_Cterm"/>
    <property type="match status" value="1"/>
</dbReference>
<dbReference type="GO" id="GO:0098797">
    <property type="term" value="C:plasma membrane protein complex"/>
    <property type="evidence" value="ECO:0007669"/>
    <property type="project" value="TreeGrafter"/>
</dbReference>
<evidence type="ECO:0000256" key="7">
    <source>
        <dbReference type="ARBA" id="ARBA00022927"/>
    </source>
</evidence>
<keyword evidence="5" id="KW-0997">Cell inner membrane</keyword>
<evidence type="ECO:0000256" key="9">
    <source>
        <dbReference type="ARBA" id="ARBA00023136"/>
    </source>
</evidence>
<feature type="transmembrane region" description="Helical" evidence="10">
    <location>
        <begin position="16"/>
        <end position="34"/>
    </location>
</feature>
<sequence length="229" mass="25835">MDIKKSPKADLESNRLTYVLLGFVFVLAVLYVGFEWTDKEITVYEVEESLVNEAEEEMTEITFQEETPPPPPPPAEVPQVIEEITIVDDNTEVAEVDFSSEDDETKVQEVILPPAPPVEEEPEVEEIFLIVEKQPEFPGGHAALMKYFNDNVRYPVIAAENGIQGRVVCQFTVWKDGSVSDVKVLRSVDPALDREAIRLISNMPKWKPGEQRGKAVSCKFTVPVVFRLQ</sequence>
<reference evidence="12" key="1">
    <citation type="submission" date="2020-10" db="EMBL/GenBank/DDBJ databases">
        <authorList>
            <person name="Gilroy R."/>
        </authorList>
    </citation>
    <scope>NUCLEOTIDE SEQUENCE</scope>
    <source>
        <strain evidence="12">3924</strain>
    </source>
</reference>
<evidence type="ECO:0000256" key="6">
    <source>
        <dbReference type="ARBA" id="ARBA00022692"/>
    </source>
</evidence>